<dbReference type="SUPFAM" id="SSF140129">
    <property type="entry name" value="MxiH-like"/>
    <property type="match status" value="1"/>
</dbReference>
<dbReference type="Gene3D" id="1.20.58.90">
    <property type="match status" value="1"/>
</dbReference>
<protein>
    <submittedName>
        <fullName evidence="1">Type III secretion apparatus needle protein</fullName>
    </submittedName>
</protein>
<sequence length="101" mass="10973">MAIPGLNAAGNWETSKLEGLDATSIGKWGMQYRTGALLNTRVKTLADELKNMLSDPKSELDNPIVLAKISALNGHYNGARQAQSNIMKSLKDTSQAIIRNM</sequence>
<dbReference type="EMBL" id="CP043727">
    <property type="protein sequence ID" value="QHB33886.1"/>
    <property type="molecule type" value="Genomic_DNA"/>
</dbReference>
<dbReference type="Pfam" id="PF09392">
    <property type="entry name" value="T3SS_needle_F"/>
    <property type="match status" value="1"/>
</dbReference>
<dbReference type="GO" id="GO:0015031">
    <property type="term" value="P:protein transport"/>
    <property type="evidence" value="ECO:0007669"/>
    <property type="project" value="InterPro"/>
</dbReference>
<gene>
    <name evidence="1" type="ORF">F0T03_18110</name>
</gene>
<evidence type="ECO:0000313" key="1">
    <source>
        <dbReference type="EMBL" id="QHB33886.1"/>
    </source>
</evidence>
<dbReference type="RefSeq" id="WP_159679834.1">
    <property type="nucleotide sequence ID" value="NZ_CP043727.1"/>
</dbReference>
<dbReference type="InterPro" id="IPR037203">
    <property type="entry name" value="T3SS_needle-like_sf"/>
</dbReference>
<dbReference type="Proteomes" id="UP000464402">
    <property type="component" value="Chromosome"/>
</dbReference>
<name>A0A857F2E8_9GAMM</name>
<reference evidence="2" key="1">
    <citation type="submission" date="2019-09" db="EMBL/GenBank/DDBJ databases">
        <title>Yersinia canariae sp. nov., isolated from a human yersiniosis case.</title>
        <authorList>
            <person name="Nguyen S.V."/>
            <person name="Greig D."/>
            <person name="Hurley D."/>
            <person name="Cao Y."/>
            <person name="McCabe E."/>
            <person name="Mitchell M."/>
            <person name="Jenkins C."/>
            <person name="Fanning S."/>
        </authorList>
    </citation>
    <scope>NUCLEOTIDE SEQUENCE [LARGE SCALE GENOMIC DNA]</scope>
    <source>
        <strain evidence="2">NCTC 14382</strain>
    </source>
</reference>
<organism evidence="1 2">
    <name type="scientific">Yersinia canariae</name>
    <dbReference type="NCBI Taxonomy" id="2607663"/>
    <lineage>
        <taxon>Bacteria</taxon>
        <taxon>Pseudomonadati</taxon>
        <taxon>Pseudomonadota</taxon>
        <taxon>Gammaproteobacteria</taxon>
        <taxon>Enterobacterales</taxon>
        <taxon>Yersiniaceae</taxon>
        <taxon>Yersinia</taxon>
    </lineage>
</organism>
<evidence type="ECO:0000313" key="2">
    <source>
        <dbReference type="Proteomes" id="UP000464402"/>
    </source>
</evidence>
<keyword evidence="2" id="KW-1185">Reference proteome</keyword>
<accession>A0A857F2E8</accession>
<dbReference type="KEGG" id="yca:F0T03_18110"/>
<proteinExistence type="predicted"/>
<dbReference type="InterPro" id="IPR021123">
    <property type="entry name" value="T3SS_needle-like"/>
</dbReference>
<dbReference type="AlphaFoldDB" id="A0A857F2E8"/>